<evidence type="ECO:0000313" key="8">
    <source>
        <dbReference type="Proteomes" id="UP000184130"/>
    </source>
</evidence>
<feature type="chain" id="PRO_5011820820" description="Arabinogalactan endo-beta-1,4-galactanase" evidence="6">
    <location>
        <begin position="22"/>
        <end position="426"/>
    </location>
</feature>
<gene>
    <name evidence="7" type="ORF">SAMN05216463_11877</name>
</gene>
<dbReference type="InterPro" id="IPR017853">
    <property type="entry name" value="GH"/>
</dbReference>
<dbReference type="PANTHER" id="PTHR34983">
    <property type="entry name" value="ARABINOGALACTAN ENDO-BETA-1,4-GALACTANASE A"/>
    <property type="match status" value="1"/>
</dbReference>
<reference evidence="7 8" key="1">
    <citation type="submission" date="2016-11" db="EMBL/GenBank/DDBJ databases">
        <authorList>
            <person name="Jaros S."/>
            <person name="Januszkiewicz K."/>
            <person name="Wedrychowicz H."/>
        </authorList>
    </citation>
    <scope>NUCLEOTIDE SEQUENCE [LARGE SCALE GENOMIC DNA]</scope>
    <source>
        <strain evidence="7 8">KHT3</strain>
    </source>
</reference>
<sequence>MKLLKLLLVTALLCSTNTLRAQKYVGGDVSLLSRYEENGANYKDKNGQSITDVLTFLKEQGMNTMRVRLFVDPNNAPSDHKGQGVCQDLDYVKKLGKKIKDAGLKLILDFHYSDTWADPGNQGTPASWIMINTPTYEYIYTYTKESLQAMVDAGATPDFIQTGNEISFGMLWDGCKISANSAWNAYLDTNWDHLATALKNASKACREVCPEAKIIIHTEQCANNPTLDVAFYNRVKDNEVDYDIIGVSYYPYYKGPISNLNNGLTKLENNFPEKKIMVVETGCSYHYKMVKKDGESDNEEAGYPLTYEGQRQYTEDLITMLNNHELVIGLFWWFLEANEYGLDWNTKRVTDHWYNASLFDNETGKALPALYELKNFSNGSSSAIQGIAKGLECDNRRWYSLDGKMLKDKPSKSGIYINNNQKIVTQ</sequence>
<evidence type="ECO:0000313" key="7">
    <source>
        <dbReference type="EMBL" id="SHK98882.1"/>
    </source>
</evidence>
<dbReference type="GO" id="GO:0015926">
    <property type="term" value="F:glucosidase activity"/>
    <property type="evidence" value="ECO:0007669"/>
    <property type="project" value="InterPro"/>
</dbReference>
<evidence type="ECO:0000256" key="3">
    <source>
        <dbReference type="ARBA" id="ARBA00012556"/>
    </source>
</evidence>
<feature type="signal peptide" evidence="6">
    <location>
        <begin position="1"/>
        <end position="21"/>
    </location>
</feature>
<evidence type="ECO:0000256" key="4">
    <source>
        <dbReference type="ARBA" id="ARBA00022801"/>
    </source>
</evidence>
<evidence type="ECO:0000256" key="2">
    <source>
        <dbReference type="ARBA" id="ARBA00010687"/>
    </source>
</evidence>
<evidence type="ECO:0000256" key="1">
    <source>
        <dbReference type="ARBA" id="ARBA00001695"/>
    </source>
</evidence>
<dbReference type="EC" id="3.2.1.89" evidence="3 6"/>
<comment type="catalytic activity">
    <reaction evidence="1 6">
        <text>The enzyme specifically hydrolyzes (1-&gt;4)-beta-D-galactosidic linkages in type I arabinogalactans.</text>
        <dbReference type="EC" id="3.2.1.89"/>
    </reaction>
</comment>
<dbReference type="RefSeq" id="WP_073209902.1">
    <property type="nucleotide sequence ID" value="NZ_FRBD01000018.1"/>
</dbReference>
<proteinExistence type="inferred from homology"/>
<dbReference type="GO" id="GO:0045490">
    <property type="term" value="P:pectin catabolic process"/>
    <property type="evidence" value="ECO:0007669"/>
    <property type="project" value="TreeGrafter"/>
</dbReference>
<dbReference type="Proteomes" id="UP000184130">
    <property type="component" value="Unassembled WGS sequence"/>
</dbReference>
<accession>A0A1M6WYN1</accession>
<evidence type="ECO:0000256" key="5">
    <source>
        <dbReference type="ARBA" id="ARBA00023295"/>
    </source>
</evidence>
<comment type="similarity">
    <text evidence="2 6">Belongs to the glycosyl hydrolase 53 family.</text>
</comment>
<dbReference type="InterPro" id="IPR011683">
    <property type="entry name" value="Glyco_hydro_53"/>
</dbReference>
<name>A0A1M6WYN1_XYLRU</name>
<dbReference type="OrthoDB" id="9768786at2"/>
<keyword evidence="4 6" id="KW-0378">Hydrolase</keyword>
<organism evidence="7 8">
    <name type="scientific">Xylanibacter ruminicola</name>
    <name type="common">Prevotella ruminicola</name>
    <dbReference type="NCBI Taxonomy" id="839"/>
    <lineage>
        <taxon>Bacteria</taxon>
        <taxon>Pseudomonadati</taxon>
        <taxon>Bacteroidota</taxon>
        <taxon>Bacteroidia</taxon>
        <taxon>Bacteroidales</taxon>
        <taxon>Prevotellaceae</taxon>
        <taxon>Xylanibacter</taxon>
    </lineage>
</organism>
<keyword evidence="6" id="KW-0732">Signal</keyword>
<protein>
    <recommendedName>
        <fullName evidence="3 6">Arabinogalactan endo-beta-1,4-galactanase</fullName>
        <ecNumber evidence="3 6">3.2.1.89</ecNumber>
    </recommendedName>
</protein>
<dbReference type="PANTHER" id="PTHR34983:SF1">
    <property type="entry name" value="ARABINOGALACTAN ENDO-BETA-1,4-GALACTANASE A"/>
    <property type="match status" value="1"/>
</dbReference>
<dbReference type="AlphaFoldDB" id="A0A1M6WYN1"/>
<evidence type="ECO:0000256" key="6">
    <source>
        <dbReference type="RuleBase" id="RU361192"/>
    </source>
</evidence>
<dbReference type="GO" id="GO:0031218">
    <property type="term" value="F:arabinogalactan endo-1,4-beta-galactosidase activity"/>
    <property type="evidence" value="ECO:0007669"/>
    <property type="project" value="UniProtKB-EC"/>
</dbReference>
<keyword evidence="5 6" id="KW-0326">Glycosidase</keyword>
<dbReference type="Gene3D" id="3.20.20.80">
    <property type="entry name" value="Glycosidases"/>
    <property type="match status" value="1"/>
</dbReference>
<dbReference type="EMBL" id="FRBD01000018">
    <property type="protein sequence ID" value="SHK98882.1"/>
    <property type="molecule type" value="Genomic_DNA"/>
</dbReference>
<dbReference type="SUPFAM" id="SSF51445">
    <property type="entry name" value="(Trans)glycosidases"/>
    <property type="match status" value="1"/>
</dbReference>
<dbReference type="Pfam" id="PF07745">
    <property type="entry name" value="Glyco_hydro_53"/>
    <property type="match status" value="1"/>
</dbReference>